<comment type="caution">
    <text evidence="2">The sequence shown here is derived from an EMBL/GenBank/DDBJ whole genome shotgun (WGS) entry which is preliminary data.</text>
</comment>
<feature type="region of interest" description="Disordered" evidence="1">
    <location>
        <begin position="1250"/>
        <end position="1415"/>
    </location>
</feature>
<dbReference type="Proteomes" id="UP000481288">
    <property type="component" value="Unassembled WGS sequence"/>
</dbReference>
<feature type="region of interest" description="Disordered" evidence="1">
    <location>
        <begin position="1"/>
        <end position="40"/>
    </location>
</feature>
<protein>
    <submittedName>
        <fullName evidence="2">Uncharacterized protein</fullName>
    </submittedName>
</protein>
<feature type="compositionally biased region" description="Acidic residues" evidence="1">
    <location>
        <begin position="1318"/>
        <end position="1327"/>
    </location>
</feature>
<sequence>MAPGPRVSSRPPLTTRIRASFEGKHSKSEITSPTNTNGFVTQDPQAFRAAIDEAIGSESFQNAIANNLARIIKPSIKDALDTLQPLVEAVYSHEVLLRKTNRSVEDLLARIDTGGQSMNSMAQRPETPRSPGSPATSTTPRQRKSSESSNGQDMELFRFSLEKNNKRTVATLAELTNAVATNNKKVTEVKNGIEDIQATLVPTKDGPGSLKSSSNHSNTNTAVMQAQLDQLKADIEHIINAMGSDLGQNVRSIHKQVGAHPSLLASHTTKLDAISTDLVALKGQAGVADKIQSVSADLNSLKSYIEGNTTKQDEMFSDLESQVGDVLTVVEGHTGILAELKDLKDVSPAILEAVQSSNDSHASHATALGELKERSLAPESGSEQASSGVPSSTEALEALKSDIAALKENIQSGLSSHNENLTGIDSKVDNVLTAVEGHKAADQSADILAAVQKSNDSHASHSEALKGIRSLNDTAPTAAPIYDTNFAALEAQILALQNTLHSHTGALDEIKSNNSISSAELVPESENNKFSELEAQIGAITNLLNEIKDDVSAEILTALHDVGQTQASHSTILAEIREADVSDEILTTLHDAHTAQTASLDELKTASSTEPTAEAGNLGVLEAQIGALVSTLDEHKATLAEIRDATSASNDSHASHTASLAEIKSRPEEITPGAVSNLEALDSQIATLSTTLEEHKATLSAIHEGTNASNISHAAHAASLDEIKSRSVDIPVPETDDAGPQIGNIIATLEEQNATLAAIRDTTAASHELHGSHATALSEIKDATTASSGFHTSHAATLAEIKEATSGLSDFHTSHAAALGEIKDAATASSDFNTSHAATLAEIKDVTSGLSDFHTSHTASLGEIKDLTAASNESHAAHAVMLTELIPSGDEVSRSVPDSPDFPALEAHFTNIMSTLEAQNGTLAEIKDATGSPEVLTAVKESHELLSTHTPLLDSIKEGISQEDILSHISELKAAIEESKTGIDAHGELVKDLQNETKSSQSEVAQAIGAFALGGAAGAVASHSEDSNSSEILEEVKAVRAIVEKSSTSIEGTEEKMTSMVSQIDINHTTITTSITTLSDELKAEIDATGTQLTESIGTLSGDVKAVDVSSLGGAIDGCSQEIKNLSTSIETLEGHVKGTGTHLSDGIHLNEKGLAQLKDLKDLSPATVSDRGEVMPEGAWMRSGSPTMSRQVIEAPELSPEEKGYNYLSPVTEEQTPTKEDAPVLDEATEEDIITVSSPAVEKPIPAIEAESVAEEPSPTIKAESIAEEPIPTVEADSVAEEPIPTIEAESVAEEPIPTIEAESVAEEPIPTIEAEVAVEEPEESTEVAPAPEVVSEDIEESAPKHEDIVPEESPIPEVKEAEPEEESPISETKEVEPEENVDPQTKEAAPEDDSAISESKEAIEAEEVPAKAP</sequence>
<keyword evidence="3" id="KW-1185">Reference proteome</keyword>
<feature type="compositionally biased region" description="Polar residues" evidence="1">
    <location>
        <begin position="646"/>
        <end position="658"/>
    </location>
</feature>
<dbReference type="OrthoDB" id="3563205at2759"/>
<gene>
    <name evidence="2" type="ORF">LCER1_G009102</name>
</gene>
<feature type="compositionally biased region" description="Polar residues" evidence="1">
    <location>
        <begin position="29"/>
        <end position="40"/>
    </location>
</feature>
<evidence type="ECO:0000256" key="1">
    <source>
        <dbReference type="SAM" id="MobiDB-lite"/>
    </source>
</evidence>
<proteinExistence type="predicted"/>
<evidence type="ECO:0000313" key="3">
    <source>
        <dbReference type="Proteomes" id="UP000481288"/>
    </source>
</evidence>
<name>A0A7D8YID5_9HELO</name>
<dbReference type="EMBL" id="QGMG01001041">
    <property type="protein sequence ID" value="TVY50670.1"/>
    <property type="molecule type" value="Genomic_DNA"/>
</dbReference>
<organism evidence="2 3">
    <name type="scientific">Lachnellula cervina</name>
    <dbReference type="NCBI Taxonomy" id="1316786"/>
    <lineage>
        <taxon>Eukaryota</taxon>
        <taxon>Fungi</taxon>
        <taxon>Dikarya</taxon>
        <taxon>Ascomycota</taxon>
        <taxon>Pezizomycotina</taxon>
        <taxon>Leotiomycetes</taxon>
        <taxon>Helotiales</taxon>
        <taxon>Lachnaceae</taxon>
        <taxon>Lachnellula</taxon>
    </lineage>
</organism>
<reference evidence="2 3" key="1">
    <citation type="submission" date="2018-05" db="EMBL/GenBank/DDBJ databases">
        <title>Whole genome sequencing for identification of molecular markers to develop diagnostic detection tools for the regulated plant pathogen Lachnellula willkommii.</title>
        <authorList>
            <person name="Giroux E."/>
            <person name="Bilodeau G."/>
        </authorList>
    </citation>
    <scope>NUCLEOTIDE SEQUENCE [LARGE SCALE GENOMIC DNA]</scope>
    <source>
        <strain evidence="2 3">CBS 625.97</strain>
    </source>
</reference>
<feature type="non-terminal residue" evidence="2">
    <location>
        <position position="1415"/>
    </location>
</feature>
<feature type="region of interest" description="Disordered" evidence="1">
    <location>
        <begin position="114"/>
        <end position="154"/>
    </location>
</feature>
<evidence type="ECO:0000313" key="2">
    <source>
        <dbReference type="EMBL" id="TVY50670.1"/>
    </source>
</evidence>
<accession>A0A7D8YID5</accession>
<feature type="region of interest" description="Disordered" evidence="1">
    <location>
        <begin position="644"/>
        <end position="668"/>
    </location>
</feature>
<feature type="compositionally biased region" description="Basic and acidic residues" evidence="1">
    <location>
        <begin position="19"/>
        <end position="28"/>
    </location>
</feature>